<organism evidence="3 4">
    <name type="scientific">Mangrovibacillus cuniculi</name>
    <dbReference type="NCBI Taxonomy" id="2593652"/>
    <lineage>
        <taxon>Bacteria</taxon>
        <taxon>Bacillati</taxon>
        <taxon>Bacillota</taxon>
        <taxon>Bacilli</taxon>
        <taxon>Bacillales</taxon>
        <taxon>Bacillaceae</taxon>
        <taxon>Mangrovibacillus</taxon>
    </lineage>
</organism>
<keyword evidence="4" id="KW-1185">Reference proteome</keyword>
<feature type="domain" description="Chemotaxis phosphatase CheX-like" evidence="2">
    <location>
        <begin position="44"/>
        <end position="120"/>
    </location>
</feature>
<evidence type="ECO:0000259" key="2">
    <source>
        <dbReference type="Pfam" id="PF13690"/>
    </source>
</evidence>
<dbReference type="Gene3D" id="3.40.1550.10">
    <property type="entry name" value="CheC-like"/>
    <property type="match status" value="1"/>
</dbReference>
<dbReference type="KEGG" id="mcui:G8O30_06580"/>
<keyword evidence="1" id="KW-0145">Chemotaxis</keyword>
<dbReference type="GO" id="GO:0006935">
    <property type="term" value="P:chemotaxis"/>
    <property type="evidence" value="ECO:0007669"/>
    <property type="project" value="UniProtKB-KW"/>
</dbReference>
<dbReference type="InterPro" id="IPR028051">
    <property type="entry name" value="CheX-like_dom"/>
</dbReference>
<dbReference type="AlphaFoldDB" id="A0A7S8CAZ1"/>
<accession>A0A7S8CAZ1</accession>
<dbReference type="CDD" id="cd17906">
    <property type="entry name" value="CheX"/>
    <property type="match status" value="1"/>
</dbReference>
<dbReference type="InterPro" id="IPR028976">
    <property type="entry name" value="CheC-like_sf"/>
</dbReference>
<dbReference type="Proteomes" id="UP000593626">
    <property type="component" value="Chromosome"/>
</dbReference>
<reference evidence="3 4" key="1">
    <citation type="submission" date="2019-07" db="EMBL/GenBank/DDBJ databases">
        <title>Genome sequence of 2 isolates from Red Sea Mangroves.</title>
        <authorList>
            <person name="Sefrji F."/>
            <person name="Michoud G."/>
            <person name="Merlino G."/>
            <person name="Daffonchio D."/>
        </authorList>
    </citation>
    <scope>NUCLEOTIDE SEQUENCE [LARGE SCALE GENOMIC DNA]</scope>
    <source>
        <strain evidence="3 4">R1DC41</strain>
    </source>
</reference>
<evidence type="ECO:0000313" key="4">
    <source>
        <dbReference type="Proteomes" id="UP000593626"/>
    </source>
</evidence>
<dbReference type="PANTHER" id="PTHR39452:SF1">
    <property type="entry name" value="CHEY-P PHOSPHATASE CHEX"/>
    <property type="match status" value="1"/>
</dbReference>
<evidence type="ECO:0000256" key="1">
    <source>
        <dbReference type="ARBA" id="ARBA00022500"/>
    </source>
</evidence>
<dbReference type="EMBL" id="CP049742">
    <property type="protein sequence ID" value="QPC46650.1"/>
    <property type="molecule type" value="Genomic_DNA"/>
</dbReference>
<dbReference type="InterPro" id="IPR038756">
    <property type="entry name" value="CheX-like"/>
</dbReference>
<dbReference type="PANTHER" id="PTHR39452">
    <property type="entry name" value="CHEY-P PHOSPHATASE CHEX"/>
    <property type="match status" value="1"/>
</dbReference>
<name>A0A7S8CAZ1_9BACI</name>
<sequence length="153" mass="16280">MTLNKTITEIVNGTIESINTLVASETKIGKLALITEPYPHDGIGVLIGMTGDIRGRVLIDGKPEMFSSIGQAMFGMPIEGEMLESFSGELGNMLAGNLATNLSAKGLVMDITPPTVLVGQSKVYGFDKAVRLPVELTGLGELKIVLMIDMDLK</sequence>
<protein>
    <submittedName>
        <fullName evidence="3">Chemotaxis protein CheX</fullName>
    </submittedName>
</protein>
<proteinExistence type="predicted"/>
<evidence type="ECO:0000313" key="3">
    <source>
        <dbReference type="EMBL" id="QPC46650.1"/>
    </source>
</evidence>
<gene>
    <name evidence="3" type="ORF">G8O30_06580</name>
</gene>
<dbReference type="SUPFAM" id="SSF103039">
    <property type="entry name" value="CheC-like"/>
    <property type="match status" value="1"/>
</dbReference>
<dbReference type="Pfam" id="PF13690">
    <property type="entry name" value="CheX"/>
    <property type="match status" value="1"/>
</dbReference>
<dbReference type="RefSeq" id="WP_239674180.1">
    <property type="nucleotide sequence ID" value="NZ_CP049742.1"/>
</dbReference>